<dbReference type="PANTHER" id="PTHR11669">
    <property type="entry name" value="REPLICATION FACTOR C / DNA POLYMERASE III GAMMA-TAU SUBUNIT"/>
    <property type="match status" value="1"/>
</dbReference>
<sequence length="309" mass="35605">MQHKSFLNVWLKTSKGIKMDLECLQPQLFKEFNQILKSDRMNHAYLFSGDFASFDFALYLAKSRFCENLQEGRPCGKCRECQLIDANDFSDVKIVRPTGQVIKTDTIREMMRDFSRSGFEGKSQVFIIQDCEKMHVNAANSLLKFIEEPQSSSYMILLTSDESKVLPTIKSRTQVFRFPKNKKLLVQQAEQAGILKTQAKILAELAKTPAHLEELMADKKILDLLQACERFIGILFKDKALAYLETGPLVQAAFEKSEQELVFQLLPLFLAKQFNQKESLSYLEKSYKAQQMWKSNVSFQNVLEYMVIS</sequence>
<accession>E8JPU5</accession>
<reference evidence="1 2" key="1">
    <citation type="submission" date="2010-12" db="EMBL/GenBank/DDBJ databases">
        <authorList>
            <person name="Muzny D."/>
            <person name="Qin X."/>
            <person name="Deng J."/>
            <person name="Jiang H."/>
            <person name="Liu Y."/>
            <person name="Qu J."/>
            <person name="Song X.-Z."/>
            <person name="Zhang L."/>
            <person name="Thornton R."/>
            <person name="Coyle M."/>
            <person name="Francisco L."/>
            <person name="Jackson L."/>
            <person name="Javaid M."/>
            <person name="Korchina V."/>
            <person name="Kovar C."/>
            <person name="Mata R."/>
            <person name="Mathew T."/>
            <person name="Ngo R."/>
            <person name="Nguyen L."/>
            <person name="Nguyen N."/>
            <person name="Okwuonu G."/>
            <person name="Ongeri F."/>
            <person name="Pham C."/>
            <person name="Simmons D."/>
            <person name="Wilczek-Boney K."/>
            <person name="Hale W."/>
            <person name="Jakkamsetti A."/>
            <person name="Pham P."/>
            <person name="Ruth R."/>
            <person name="San Lucas F."/>
            <person name="Warren J."/>
            <person name="Zhang J."/>
            <person name="Zhao Z."/>
            <person name="Zhou C."/>
            <person name="Zhu D."/>
            <person name="Lee S."/>
            <person name="Bess C."/>
            <person name="Blankenburg K."/>
            <person name="Forbes L."/>
            <person name="Fu Q."/>
            <person name="Gubbala S."/>
            <person name="Hirani K."/>
            <person name="Jayaseelan J.C."/>
            <person name="Lara F."/>
            <person name="Munidasa M."/>
            <person name="Palculict T."/>
            <person name="Patil S."/>
            <person name="Pu L.-L."/>
            <person name="Saada N."/>
            <person name="Tang L."/>
            <person name="Weissenberger G."/>
            <person name="Zhu Y."/>
            <person name="Hemphill L."/>
            <person name="Shang Y."/>
            <person name="Youmans B."/>
            <person name="Ayvaz T."/>
            <person name="Ross M."/>
            <person name="Santibanez J."/>
            <person name="Aqrawi P."/>
            <person name="Gross S."/>
            <person name="Joshi V."/>
            <person name="Fowler G."/>
            <person name="Nazareth L."/>
            <person name="Reid J."/>
            <person name="Worley K."/>
            <person name="Petrosino J."/>
            <person name="Highlander S."/>
            <person name="Gibbs R."/>
        </authorList>
    </citation>
    <scope>NUCLEOTIDE SEQUENCE [LARGE SCALE GENOMIC DNA]</scope>
    <source>
        <strain evidence="1 2">ATCC 9812</strain>
    </source>
</reference>
<dbReference type="AlphaFoldDB" id="E8JPU5"/>
<gene>
    <name evidence="1" type="primary">holB</name>
    <name evidence="1" type="ORF">HMPREF0819_1018</name>
</gene>
<dbReference type="HOGENOM" id="CLU_006229_4_5_9"/>
<dbReference type="Gene3D" id="3.40.50.300">
    <property type="entry name" value="P-loop containing nucleotide triphosphate hydrolases"/>
    <property type="match status" value="1"/>
</dbReference>
<dbReference type="eggNOG" id="COG0470">
    <property type="taxonomic scope" value="Bacteria"/>
</dbReference>
<name>E8JPU5_STREI</name>
<comment type="caution">
    <text evidence="1">The sequence shown here is derived from an EMBL/GenBank/DDBJ whole genome shotgun (WGS) entry which is preliminary data.</text>
</comment>
<dbReference type="Pfam" id="PF13177">
    <property type="entry name" value="DNA_pol3_delta2"/>
    <property type="match status" value="1"/>
</dbReference>
<dbReference type="GO" id="GO:0003887">
    <property type="term" value="F:DNA-directed DNA polymerase activity"/>
    <property type="evidence" value="ECO:0007669"/>
    <property type="project" value="UniProtKB-EC"/>
</dbReference>
<dbReference type="GO" id="GO:0006261">
    <property type="term" value="P:DNA-templated DNA replication"/>
    <property type="evidence" value="ECO:0007669"/>
    <property type="project" value="TreeGrafter"/>
</dbReference>
<dbReference type="SUPFAM" id="SSF52540">
    <property type="entry name" value="P-loop containing nucleoside triphosphate hydrolases"/>
    <property type="match status" value="1"/>
</dbReference>
<organism evidence="1 2">
    <name type="scientific">Streptococcus equinus ATCC 9812</name>
    <dbReference type="NCBI Taxonomy" id="525379"/>
    <lineage>
        <taxon>Bacteria</taxon>
        <taxon>Bacillati</taxon>
        <taxon>Bacillota</taxon>
        <taxon>Bacilli</taxon>
        <taxon>Lactobacillales</taxon>
        <taxon>Streptococcaceae</taxon>
        <taxon>Streptococcus</taxon>
    </lineage>
</organism>
<evidence type="ECO:0000313" key="1">
    <source>
        <dbReference type="EMBL" id="EFW88771.1"/>
    </source>
</evidence>
<dbReference type="EMBL" id="AEVB01000030">
    <property type="protein sequence ID" value="EFW88771.1"/>
    <property type="molecule type" value="Genomic_DNA"/>
</dbReference>
<dbReference type="EC" id="2.7.7.7" evidence="1"/>
<dbReference type="InterPro" id="IPR027417">
    <property type="entry name" value="P-loop_NTPase"/>
</dbReference>
<dbReference type="PANTHER" id="PTHR11669:SF8">
    <property type="entry name" value="DNA POLYMERASE III SUBUNIT DELTA"/>
    <property type="match status" value="1"/>
</dbReference>
<evidence type="ECO:0000313" key="2">
    <source>
        <dbReference type="Proteomes" id="UP000005699"/>
    </source>
</evidence>
<dbReference type="Proteomes" id="UP000005699">
    <property type="component" value="Unassembled WGS sequence"/>
</dbReference>
<keyword evidence="1" id="KW-0548">Nucleotidyltransferase</keyword>
<keyword evidence="1" id="KW-0808">Transferase</keyword>
<dbReference type="NCBIfam" id="NF005581">
    <property type="entry name" value="PRK07276.1"/>
    <property type="match status" value="1"/>
</dbReference>
<proteinExistence type="predicted"/>
<protein>
    <submittedName>
        <fullName evidence="1">DNA polymerase III, delta' subunit</fullName>
        <ecNumber evidence="1">2.7.7.7</ecNumber>
    </submittedName>
</protein>
<dbReference type="InterPro" id="IPR050238">
    <property type="entry name" value="DNA_Rep/Repair_Clamp_Loader"/>
</dbReference>